<keyword evidence="2" id="KW-1185">Reference proteome</keyword>
<protein>
    <submittedName>
        <fullName evidence="1">Uncharacterized protein</fullName>
    </submittedName>
</protein>
<organism evidence="1 2">
    <name type="scientific">Oncorhynchus tshawytscha</name>
    <name type="common">Chinook salmon</name>
    <name type="synonym">Salmo tshawytscha</name>
    <dbReference type="NCBI Taxonomy" id="74940"/>
    <lineage>
        <taxon>Eukaryota</taxon>
        <taxon>Metazoa</taxon>
        <taxon>Chordata</taxon>
        <taxon>Craniata</taxon>
        <taxon>Vertebrata</taxon>
        <taxon>Euteleostomi</taxon>
        <taxon>Actinopterygii</taxon>
        <taxon>Neopterygii</taxon>
        <taxon>Teleostei</taxon>
        <taxon>Protacanthopterygii</taxon>
        <taxon>Salmoniformes</taxon>
        <taxon>Salmonidae</taxon>
        <taxon>Salmoninae</taxon>
        <taxon>Oncorhynchus</taxon>
    </lineage>
</organism>
<proteinExistence type="predicted"/>
<dbReference type="AlphaFoldDB" id="A0A8C8D9B0"/>
<dbReference type="Proteomes" id="UP000694402">
    <property type="component" value="Unassembled WGS sequence"/>
</dbReference>
<dbReference type="SUPFAM" id="SSF50494">
    <property type="entry name" value="Trypsin-like serine proteases"/>
    <property type="match status" value="1"/>
</dbReference>
<reference evidence="1" key="1">
    <citation type="submission" date="2025-08" db="UniProtKB">
        <authorList>
            <consortium name="Ensembl"/>
        </authorList>
    </citation>
    <scope>IDENTIFICATION</scope>
</reference>
<evidence type="ECO:0000313" key="1">
    <source>
        <dbReference type="Ensembl" id="ENSOTSP00005020099.1"/>
    </source>
</evidence>
<evidence type="ECO:0000313" key="2">
    <source>
        <dbReference type="Proteomes" id="UP000694402"/>
    </source>
</evidence>
<dbReference type="InterPro" id="IPR009003">
    <property type="entry name" value="Peptidase_S1_PA"/>
</dbReference>
<dbReference type="Ensembl" id="ENSOTST00005021870.2">
    <property type="protein sequence ID" value="ENSOTSP00005020099.1"/>
    <property type="gene ID" value="ENSOTSG00005009773.2"/>
</dbReference>
<sequence>YLLLRRQMKSWIPLLCLRETLTKRIIRGQEVQPYSIKYQARCVSAAHCWKPVLIFYHYSRNNIMLIKLSERAQLNGITRIYSYYLSPVLRRCRPYCHYYYYYYYNMICGRTHFGGKDSCIVSWEVSRANPYFPGVYTKVRNNDNPIN</sequence>
<reference evidence="1" key="2">
    <citation type="submission" date="2025-09" db="UniProtKB">
        <authorList>
            <consortium name="Ensembl"/>
        </authorList>
    </citation>
    <scope>IDENTIFICATION</scope>
</reference>
<name>A0A8C8D9B0_ONCTS</name>
<accession>A0A8C8D9B0</accession>